<evidence type="ECO:0000313" key="2">
    <source>
        <dbReference type="EMBL" id="GJS86436.1"/>
    </source>
</evidence>
<organism evidence="2 3">
    <name type="scientific">Tanacetum coccineum</name>
    <dbReference type="NCBI Taxonomy" id="301880"/>
    <lineage>
        <taxon>Eukaryota</taxon>
        <taxon>Viridiplantae</taxon>
        <taxon>Streptophyta</taxon>
        <taxon>Embryophyta</taxon>
        <taxon>Tracheophyta</taxon>
        <taxon>Spermatophyta</taxon>
        <taxon>Magnoliopsida</taxon>
        <taxon>eudicotyledons</taxon>
        <taxon>Gunneridae</taxon>
        <taxon>Pentapetalae</taxon>
        <taxon>asterids</taxon>
        <taxon>campanulids</taxon>
        <taxon>Asterales</taxon>
        <taxon>Asteraceae</taxon>
        <taxon>Asteroideae</taxon>
        <taxon>Anthemideae</taxon>
        <taxon>Anthemidinae</taxon>
        <taxon>Tanacetum</taxon>
    </lineage>
</organism>
<dbReference type="EMBL" id="BQNB010011124">
    <property type="protein sequence ID" value="GJS86436.1"/>
    <property type="molecule type" value="Genomic_DNA"/>
</dbReference>
<reference evidence="2" key="2">
    <citation type="submission" date="2022-01" db="EMBL/GenBank/DDBJ databases">
        <authorList>
            <person name="Yamashiro T."/>
            <person name="Shiraishi A."/>
            <person name="Satake H."/>
            <person name="Nakayama K."/>
        </authorList>
    </citation>
    <scope>NUCLEOTIDE SEQUENCE</scope>
</reference>
<evidence type="ECO:0000256" key="1">
    <source>
        <dbReference type="SAM" id="MobiDB-lite"/>
    </source>
</evidence>
<name>A0ABQ4Z9M7_9ASTR</name>
<reference evidence="2" key="1">
    <citation type="journal article" date="2022" name="Int. J. Mol. Sci.">
        <title>Draft Genome of Tanacetum Coccineum: Genomic Comparison of Closely Related Tanacetum-Family Plants.</title>
        <authorList>
            <person name="Yamashiro T."/>
            <person name="Shiraishi A."/>
            <person name="Nakayama K."/>
            <person name="Satake H."/>
        </authorList>
    </citation>
    <scope>NUCLEOTIDE SEQUENCE</scope>
</reference>
<gene>
    <name evidence="2" type="ORF">Tco_0769072</name>
</gene>
<feature type="region of interest" description="Disordered" evidence="1">
    <location>
        <begin position="1"/>
        <end position="56"/>
    </location>
</feature>
<feature type="compositionally biased region" description="Polar residues" evidence="1">
    <location>
        <begin position="37"/>
        <end position="46"/>
    </location>
</feature>
<sequence length="115" mass="12661">MIQNSLRSVHPRCAPDAPYGTTPPISNILRWGRKKSQGSNIGDSGNTGDGDKTRRWSNRARVVGIGEMASEAKRSLDRSSEGSEEVFPVRLMRLGNSPVKSRKCSGTEDFLGWKK</sequence>
<accession>A0ABQ4Z9M7</accession>
<dbReference type="Proteomes" id="UP001151760">
    <property type="component" value="Unassembled WGS sequence"/>
</dbReference>
<comment type="caution">
    <text evidence="2">The sequence shown here is derived from an EMBL/GenBank/DDBJ whole genome shotgun (WGS) entry which is preliminary data.</text>
</comment>
<proteinExistence type="predicted"/>
<evidence type="ECO:0000313" key="3">
    <source>
        <dbReference type="Proteomes" id="UP001151760"/>
    </source>
</evidence>
<keyword evidence="3" id="KW-1185">Reference proteome</keyword>
<protein>
    <submittedName>
        <fullName evidence="2">Uncharacterized protein</fullName>
    </submittedName>
</protein>